<sequence length="252" mass="28045">MVKEESTESCSCQKSSLSFVEMNPSMEMMSQFEEELNGPAMEIPGLELIDCFNEDYLSTHQLELYASFANQLPSSLPSADCQTPGLLPAFVAEQTQGDRKRRGMEAHDDSNEQASGSTSGSMETKIKRNKNGLGSGKRARGSSKEAEKGKEVVHVRSRRGQATDSHSLAERSRRKRINERMRCLQDLVPGCYKNQVEFLSLKLSAASSLYDYYFDMKAVATLQAWNDGQEEMARMVGAENRGFTSFSSSVPF</sequence>
<dbReference type="GO" id="GO:0046983">
    <property type="term" value="F:protein dimerization activity"/>
    <property type="evidence" value="ECO:0007669"/>
    <property type="project" value="InterPro"/>
</dbReference>
<dbReference type="PANTHER" id="PTHR12565">
    <property type="entry name" value="STEROL REGULATORY ELEMENT-BINDING PROTEIN"/>
    <property type="match status" value="1"/>
</dbReference>
<evidence type="ECO:0000256" key="1">
    <source>
        <dbReference type="ARBA" id="ARBA00004123"/>
    </source>
</evidence>
<feature type="compositionally biased region" description="Basic and acidic residues" evidence="6">
    <location>
        <begin position="142"/>
        <end position="154"/>
    </location>
</feature>
<evidence type="ECO:0000313" key="8">
    <source>
        <dbReference type="EMBL" id="WOL02838.1"/>
    </source>
</evidence>
<dbReference type="GO" id="GO:0003700">
    <property type="term" value="F:DNA-binding transcription factor activity"/>
    <property type="evidence" value="ECO:0007669"/>
    <property type="project" value="TreeGrafter"/>
</dbReference>
<accession>A0AAQ3K699</accession>
<dbReference type="GO" id="GO:0005634">
    <property type="term" value="C:nucleus"/>
    <property type="evidence" value="ECO:0007669"/>
    <property type="project" value="UniProtKB-SubCell"/>
</dbReference>
<dbReference type="InterPro" id="IPR024097">
    <property type="entry name" value="bHLH_ZIP_TF"/>
</dbReference>
<feature type="region of interest" description="Disordered" evidence="6">
    <location>
        <begin position="95"/>
        <end position="173"/>
    </location>
</feature>
<evidence type="ECO:0000259" key="7">
    <source>
        <dbReference type="PROSITE" id="PS50888"/>
    </source>
</evidence>
<proteinExistence type="inferred from homology"/>
<feature type="domain" description="BHLH" evidence="7">
    <location>
        <begin position="161"/>
        <end position="219"/>
    </location>
</feature>
<gene>
    <name evidence="8" type="ORF">Cni_G11557</name>
</gene>
<evidence type="ECO:0000313" key="9">
    <source>
        <dbReference type="Proteomes" id="UP001327560"/>
    </source>
</evidence>
<dbReference type="EMBL" id="CP136892">
    <property type="protein sequence ID" value="WOL02838.1"/>
    <property type="molecule type" value="Genomic_DNA"/>
</dbReference>
<name>A0AAQ3K699_9LILI</name>
<comment type="subcellular location">
    <subcellularLocation>
        <location evidence="1">Nucleus</location>
    </subcellularLocation>
</comment>
<keyword evidence="9" id="KW-1185">Reference proteome</keyword>
<dbReference type="PANTHER" id="PTHR12565:SF367">
    <property type="entry name" value="TRANSCRIPTION FACTOR BHLH75"/>
    <property type="match status" value="1"/>
</dbReference>
<dbReference type="PROSITE" id="PS50888">
    <property type="entry name" value="BHLH"/>
    <property type="match status" value="1"/>
</dbReference>
<keyword evidence="5" id="KW-0539">Nucleus</keyword>
<dbReference type="Gene3D" id="4.10.280.10">
    <property type="entry name" value="Helix-loop-helix DNA-binding domain"/>
    <property type="match status" value="1"/>
</dbReference>
<evidence type="ECO:0000256" key="2">
    <source>
        <dbReference type="ARBA" id="ARBA00005510"/>
    </source>
</evidence>
<keyword evidence="3" id="KW-0805">Transcription regulation</keyword>
<evidence type="ECO:0000256" key="5">
    <source>
        <dbReference type="ARBA" id="ARBA00023242"/>
    </source>
</evidence>
<dbReference type="AlphaFoldDB" id="A0AAQ3K699"/>
<dbReference type="Pfam" id="PF00010">
    <property type="entry name" value="HLH"/>
    <property type="match status" value="1"/>
</dbReference>
<dbReference type="Proteomes" id="UP001327560">
    <property type="component" value="Chromosome 3"/>
</dbReference>
<dbReference type="SUPFAM" id="SSF47459">
    <property type="entry name" value="HLH, helix-loop-helix DNA-binding domain"/>
    <property type="match status" value="1"/>
</dbReference>
<evidence type="ECO:0000256" key="4">
    <source>
        <dbReference type="ARBA" id="ARBA00023163"/>
    </source>
</evidence>
<protein>
    <submittedName>
        <fullName evidence="8">Transcription factor BEE 3-like</fullName>
    </submittedName>
</protein>
<keyword evidence="4" id="KW-0804">Transcription</keyword>
<evidence type="ECO:0000256" key="3">
    <source>
        <dbReference type="ARBA" id="ARBA00023015"/>
    </source>
</evidence>
<organism evidence="8 9">
    <name type="scientific">Canna indica</name>
    <name type="common">Indian-shot</name>
    <dbReference type="NCBI Taxonomy" id="4628"/>
    <lineage>
        <taxon>Eukaryota</taxon>
        <taxon>Viridiplantae</taxon>
        <taxon>Streptophyta</taxon>
        <taxon>Embryophyta</taxon>
        <taxon>Tracheophyta</taxon>
        <taxon>Spermatophyta</taxon>
        <taxon>Magnoliopsida</taxon>
        <taxon>Liliopsida</taxon>
        <taxon>Zingiberales</taxon>
        <taxon>Cannaceae</taxon>
        <taxon>Canna</taxon>
    </lineage>
</organism>
<dbReference type="InterPro" id="IPR036638">
    <property type="entry name" value="HLH_DNA-bd_sf"/>
</dbReference>
<comment type="similarity">
    <text evidence="2">Belongs to the bHLH protein family.</text>
</comment>
<evidence type="ECO:0000256" key="6">
    <source>
        <dbReference type="SAM" id="MobiDB-lite"/>
    </source>
</evidence>
<reference evidence="8 9" key="1">
    <citation type="submission" date="2023-10" db="EMBL/GenBank/DDBJ databases">
        <title>Chromosome-scale genome assembly provides insights into flower coloration mechanisms of Canna indica.</title>
        <authorList>
            <person name="Li C."/>
        </authorList>
    </citation>
    <scope>NUCLEOTIDE SEQUENCE [LARGE SCALE GENOMIC DNA]</scope>
    <source>
        <tissue evidence="8">Flower</tissue>
    </source>
</reference>
<feature type="compositionally biased region" description="Polar residues" evidence="6">
    <location>
        <begin position="112"/>
        <end position="122"/>
    </location>
</feature>
<dbReference type="InterPro" id="IPR011598">
    <property type="entry name" value="bHLH_dom"/>
</dbReference>